<sequence length="752" mass="85958">MNQINNSIILLAEQAAECNQIQHGSTQEFRSEGQDPHWIWEELDLTEGWYKATAQIQITADYVTPHKFYHGVAHVFSEQQSCSFEQIDESIYVTYFYVESKCTDIRYDPMETIGHVTFEGLSIEACETDKVPEKYLINKQTEHATSTVERIKRMKAFPYLNKALHKMPRLRAFVVKCFSASNASAQVEHYNEWLKINEQIPNKEFQQKQASKLASKPLISVVMPTYNTDPKLLQECIDSVLEQGYQHWELCIADDASTNTATKELLESYVQRDNRIKVTYRETNGHICRATNDALELTSGEWIALLDHDDLLAPHALLTIAKAINANPSADIFYSDEDKITLDGTRTDPHLKPQWSRDLLYSHNYISHLGVYRKEIIYSVGGFRIGFEGSQDYDLLLRCINHIESNVCGRDLTNKIIHVPHILYHWRVLEGSTALSEGQKSYSQDSGVKALQSALPNTIVEPGPLANTYKVNWPIASEEPLVSLVIPTKNGMKLVKQCIESIEKLTSYKNWEILLVDNQSDKAEDIAYFKQLSRDKRVLLLSYDKPFNYSAINNYAIEYAQGSIVVLLNNDVEVISPDWLSEMVSLCSRDEIGCVGAKLYYPNDTLQHAGVILGLGGVAGHSHKYFDKDQDGYFKRLKIRQNLSAVTAACLAVRKDVYNQVNGLNEEDLTVAFNDVDFCLKVQAAGYKNVWTPYAELYHHESISRGTEDTPEKRARFASEVDYMKRTWNSELRNDPYYHPLLTRDREDFSKR</sequence>
<dbReference type="RefSeq" id="WP_140274023.1">
    <property type="nucleotide sequence ID" value="NZ_JAKNNX010001213.1"/>
</dbReference>
<accession>A0A7M1VNB6</accession>
<gene>
    <name evidence="2" type="primary">hyaD</name>
    <name evidence="2" type="ORF">VP240_00048</name>
</gene>
<dbReference type="CDD" id="cd04186">
    <property type="entry name" value="GT_2_like_c"/>
    <property type="match status" value="1"/>
</dbReference>
<evidence type="ECO:0000313" key="2">
    <source>
        <dbReference type="EMBL" id="QOS16670.1"/>
    </source>
</evidence>
<proteinExistence type="predicted"/>
<protein>
    <submittedName>
        <fullName evidence="2">Hyaluronan synthase</fullName>
        <ecNumber evidence="2">2.4.1.212</ecNumber>
    </submittedName>
</protein>
<dbReference type="AlphaFoldDB" id="A0A7M1VNB6"/>
<dbReference type="InterPro" id="IPR029044">
    <property type="entry name" value="Nucleotide-diphossugar_trans"/>
</dbReference>
<dbReference type="PANTHER" id="PTHR43179:SF7">
    <property type="entry name" value="RHAMNOSYLTRANSFERASE WBBL"/>
    <property type="match status" value="1"/>
</dbReference>
<evidence type="ECO:0000259" key="1">
    <source>
        <dbReference type="Pfam" id="PF00535"/>
    </source>
</evidence>
<dbReference type="Pfam" id="PF00535">
    <property type="entry name" value="Glycos_transf_2"/>
    <property type="match status" value="2"/>
</dbReference>
<dbReference type="SUPFAM" id="SSF53448">
    <property type="entry name" value="Nucleotide-diphospho-sugar transferases"/>
    <property type="match status" value="2"/>
</dbReference>
<dbReference type="CDD" id="cd04184">
    <property type="entry name" value="GT2_RfbC_Mx_like"/>
    <property type="match status" value="1"/>
</dbReference>
<dbReference type="Gene3D" id="3.90.550.10">
    <property type="entry name" value="Spore Coat Polysaccharide Biosynthesis Protein SpsA, Chain A"/>
    <property type="match status" value="2"/>
</dbReference>
<organism evidence="2">
    <name type="scientific">Vibrio parahaemolyticus</name>
    <dbReference type="NCBI Taxonomy" id="670"/>
    <lineage>
        <taxon>Bacteria</taxon>
        <taxon>Pseudomonadati</taxon>
        <taxon>Pseudomonadota</taxon>
        <taxon>Gammaproteobacteria</taxon>
        <taxon>Vibrionales</taxon>
        <taxon>Vibrionaceae</taxon>
        <taxon>Vibrio</taxon>
    </lineage>
</organism>
<reference evidence="2" key="1">
    <citation type="submission" date="2020-08" db="EMBL/GenBank/DDBJ databases">
        <title>Genetic structure, function and evolution of capsule biosynthesis loci in Vibrio parahaemolyticus.</title>
        <authorList>
            <person name="Li L."/>
            <person name="Bian S."/>
        </authorList>
    </citation>
    <scope>NUCLEOTIDE SEQUENCE</scope>
    <source>
        <strain evidence="2">VP240</strain>
    </source>
</reference>
<dbReference type="GO" id="GO:0050501">
    <property type="term" value="F:hyaluronan synthase activity"/>
    <property type="evidence" value="ECO:0007669"/>
    <property type="project" value="UniProtKB-EC"/>
</dbReference>
<dbReference type="PANTHER" id="PTHR43179">
    <property type="entry name" value="RHAMNOSYLTRANSFERASE WBBL"/>
    <property type="match status" value="1"/>
</dbReference>
<dbReference type="EC" id="2.4.1.212" evidence="2"/>
<name>A0A7M1VNB6_VIBPH</name>
<dbReference type="EMBL" id="MT898057">
    <property type="protein sequence ID" value="QOS16670.1"/>
    <property type="molecule type" value="Genomic_DNA"/>
</dbReference>
<keyword evidence="2" id="KW-0808">Transferase</keyword>
<keyword evidence="2" id="KW-0328">Glycosyltransferase</keyword>
<feature type="domain" description="Glycosyltransferase 2-like" evidence="1">
    <location>
        <begin position="220"/>
        <end position="376"/>
    </location>
</feature>
<dbReference type="InterPro" id="IPR001173">
    <property type="entry name" value="Glyco_trans_2-like"/>
</dbReference>
<feature type="domain" description="Glycosyltransferase 2-like" evidence="1">
    <location>
        <begin position="483"/>
        <end position="626"/>
    </location>
</feature>